<accession>A0A1I6JFR8</accession>
<feature type="domain" description="Pesticidal crystal protein Cry22Aa Ig-like" evidence="2">
    <location>
        <begin position="274"/>
        <end position="327"/>
    </location>
</feature>
<keyword evidence="4" id="KW-1185">Reference proteome</keyword>
<evidence type="ECO:0000313" key="3">
    <source>
        <dbReference type="EMBL" id="SFR77813.1"/>
    </source>
</evidence>
<evidence type="ECO:0000259" key="2">
    <source>
        <dbReference type="Pfam" id="PF16403"/>
    </source>
</evidence>
<organism evidence="3 4">
    <name type="scientific">Anaeromicropila populeti</name>
    <dbReference type="NCBI Taxonomy" id="37658"/>
    <lineage>
        <taxon>Bacteria</taxon>
        <taxon>Bacillati</taxon>
        <taxon>Bacillota</taxon>
        <taxon>Clostridia</taxon>
        <taxon>Lachnospirales</taxon>
        <taxon>Lachnospiraceae</taxon>
        <taxon>Anaeromicropila</taxon>
    </lineage>
</organism>
<sequence>MRKKVFVLMGVVAVGVSVLCGYTFANRVRLISSKVTTELGEPLVSKVEDFAKGDLREASVDLSQVDISNIGSYQAYIDTGKEKLAFTVCVNDTKAPEAKSNEGLTFETGELIVAKNLVTSISDKSSVTVVFEDGAESKSYDTAGTYTEKVAVTDASENKTIIEVTFVIVSDTIKPVLHGLKNRTVYIGETIEYLKSVTAIDNKDGDLTNKIEVDSTKVDLSKAGTYTVTYSVADSAGNTAKKNKKITVKKDKAPVLSGIKNRTVYVNGAIDYLKDVKAKDKRDGDLTDKIKVDSTEVNLSKAGTYTVTYSITDSAGNTTMKKATVYVKTKVTETSKPKSSSNNSSSSDTGSSSGGFKFFPGKPAGEDVNGDVAASGEKVGTW</sequence>
<dbReference type="Gene3D" id="2.60.40.10">
    <property type="entry name" value="Immunoglobulins"/>
    <property type="match status" value="2"/>
</dbReference>
<dbReference type="InterPro" id="IPR013783">
    <property type="entry name" value="Ig-like_fold"/>
</dbReference>
<feature type="domain" description="Pesticidal crystal protein Cry22Aa Ig-like" evidence="2">
    <location>
        <begin position="177"/>
        <end position="248"/>
    </location>
</feature>
<proteinExistence type="predicted"/>
<dbReference type="RefSeq" id="WP_092560204.1">
    <property type="nucleotide sequence ID" value="NZ_FOYZ01000005.1"/>
</dbReference>
<dbReference type="OrthoDB" id="2024758at2"/>
<reference evidence="3 4" key="1">
    <citation type="submission" date="2016-10" db="EMBL/GenBank/DDBJ databases">
        <authorList>
            <person name="de Groot N.N."/>
        </authorList>
    </citation>
    <scope>NUCLEOTIDE SEQUENCE [LARGE SCALE GENOMIC DNA]</scope>
    <source>
        <strain evidence="3 4">743A</strain>
    </source>
</reference>
<gene>
    <name evidence="3" type="ORF">SAMN05661086_01647</name>
</gene>
<dbReference type="PANTHER" id="PTHR24273:SF32">
    <property type="entry name" value="HYALIN"/>
    <property type="match status" value="1"/>
</dbReference>
<feature type="region of interest" description="Disordered" evidence="1">
    <location>
        <begin position="331"/>
        <end position="382"/>
    </location>
</feature>
<name>A0A1I6JFR8_9FIRM</name>
<dbReference type="STRING" id="37658.SAMN05661086_01647"/>
<dbReference type="InterPro" id="IPR032179">
    <property type="entry name" value="Cry22Aa_Ig-like"/>
</dbReference>
<evidence type="ECO:0000313" key="4">
    <source>
        <dbReference type="Proteomes" id="UP000199659"/>
    </source>
</evidence>
<dbReference type="EMBL" id="FOYZ01000005">
    <property type="protein sequence ID" value="SFR77813.1"/>
    <property type="molecule type" value="Genomic_DNA"/>
</dbReference>
<dbReference type="Pfam" id="PF16403">
    <property type="entry name" value="Bact_surface_Ig-like"/>
    <property type="match status" value="2"/>
</dbReference>
<dbReference type="Proteomes" id="UP000199659">
    <property type="component" value="Unassembled WGS sequence"/>
</dbReference>
<dbReference type="PANTHER" id="PTHR24273">
    <property type="entry name" value="FI04643P-RELATED"/>
    <property type="match status" value="1"/>
</dbReference>
<dbReference type="AlphaFoldDB" id="A0A1I6JFR8"/>
<protein>
    <submittedName>
        <fullName evidence="3">Ig-like domain (Group 3)</fullName>
    </submittedName>
</protein>
<feature type="compositionally biased region" description="Low complexity" evidence="1">
    <location>
        <begin position="337"/>
        <end position="363"/>
    </location>
</feature>
<evidence type="ECO:0000256" key="1">
    <source>
        <dbReference type="SAM" id="MobiDB-lite"/>
    </source>
</evidence>